<dbReference type="Pfam" id="PF20990">
    <property type="entry name" value="DUF2207_C"/>
    <property type="match status" value="1"/>
</dbReference>
<reference evidence="5 6" key="1">
    <citation type="submission" date="2017-09" db="EMBL/GenBank/DDBJ databases">
        <title>Depth-based differentiation of microbial function through sediment-hosted aquifers and enrichment of novel symbionts in the deep terrestrial subsurface.</title>
        <authorList>
            <person name="Probst A.J."/>
            <person name="Ladd B."/>
            <person name="Jarett J.K."/>
            <person name="Geller-Mcgrath D.E."/>
            <person name="Sieber C.M."/>
            <person name="Emerson J.B."/>
            <person name="Anantharaman K."/>
            <person name="Thomas B.C."/>
            <person name="Malmstrom R."/>
            <person name="Stieglmeier M."/>
            <person name="Klingl A."/>
            <person name="Woyke T."/>
            <person name="Ryan C.M."/>
            <person name="Banfield J.F."/>
        </authorList>
    </citation>
    <scope>NUCLEOTIDE SEQUENCE [LARGE SCALE GENOMIC DNA]</scope>
    <source>
        <strain evidence="5">CG23_combo_of_CG06-09_8_20_14_all_34_8</strain>
    </source>
</reference>
<accession>A0A2H0B511</accession>
<dbReference type="Proteomes" id="UP000229459">
    <property type="component" value="Unassembled WGS sequence"/>
</dbReference>
<evidence type="ECO:0000256" key="2">
    <source>
        <dbReference type="SAM" id="Phobius"/>
    </source>
</evidence>
<dbReference type="InterPro" id="IPR048389">
    <property type="entry name" value="YciQ-like_C"/>
</dbReference>
<evidence type="ECO:0008006" key="7">
    <source>
        <dbReference type="Google" id="ProtNLM"/>
    </source>
</evidence>
<feature type="transmembrane region" description="Helical" evidence="2">
    <location>
        <begin position="237"/>
        <end position="254"/>
    </location>
</feature>
<keyword evidence="2" id="KW-1133">Transmembrane helix</keyword>
<evidence type="ECO:0000256" key="1">
    <source>
        <dbReference type="SAM" id="MobiDB-lite"/>
    </source>
</evidence>
<evidence type="ECO:0000259" key="4">
    <source>
        <dbReference type="Pfam" id="PF20990"/>
    </source>
</evidence>
<feature type="region of interest" description="Disordered" evidence="1">
    <location>
        <begin position="564"/>
        <end position="585"/>
    </location>
</feature>
<protein>
    <recommendedName>
        <fullName evidence="7">DUF2207 domain-containing protein</fullName>
    </recommendedName>
</protein>
<feature type="transmembrane region" description="Helical" evidence="2">
    <location>
        <begin position="414"/>
        <end position="438"/>
    </location>
</feature>
<dbReference type="Pfam" id="PF09972">
    <property type="entry name" value="DUF2207"/>
    <property type="match status" value="1"/>
</dbReference>
<dbReference type="InterPro" id="IPR018702">
    <property type="entry name" value="DUF2207"/>
</dbReference>
<evidence type="ECO:0000313" key="6">
    <source>
        <dbReference type="Proteomes" id="UP000229459"/>
    </source>
</evidence>
<feature type="transmembrane region" description="Helical" evidence="2">
    <location>
        <begin position="444"/>
        <end position="461"/>
    </location>
</feature>
<keyword evidence="2" id="KW-0812">Transmembrane</keyword>
<gene>
    <name evidence="5" type="ORF">COX08_04780</name>
</gene>
<organism evidence="5 6">
    <name type="scientific">Candidatus Beckwithbacteria bacterium CG23_combo_of_CG06-09_8_20_14_all_34_8</name>
    <dbReference type="NCBI Taxonomy" id="1974497"/>
    <lineage>
        <taxon>Bacteria</taxon>
        <taxon>Candidatus Beckwithiibacteriota</taxon>
    </lineage>
</organism>
<evidence type="ECO:0000259" key="3">
    <source>
        <dbReference type="Pfam" id="PF09972"/>
    </source>
</evidence>
<evidence type="ECO:0000313" key="5">
    <source>
        <dbReference type="EMBL" id="PIP52745.1"/>
    </source>
</evidence>
<keyword evidence="2" id="KW-0472">Membrane</keyword>
<feature type="domain" description="DUF2207" evidence="3">
    <location>
        <begin position="30"/>
        <end position="197"/>
    </location>
</feature>
<name>A0A2H0B511_9BACT</name>
<proteinExistence type="predicted"/>
<dbReference type="AlphaFoldDB" id="A0A2H0B511"/>
<dbReference type="EMBL" id="PCSR01000114">
    <property type="protein sequence ID" value="PIP52745.1"/>
    <property type="molecule type" value="Genomic_DNA"/>
</dbReference>
<feature type="domain" description="Predicted membrane protein YciQ-like C-terminal" evidence="4">
    <location>
        <begin position="291"/>
        <end position="515"/>
    </location>
</feature>
<comment type="caution">
    <text evidence="5">The sequence shown here is derived from an EMBL/GenBank/DDBJ whole genome shotgun (WGS) entry which is preliminary data.</text>
</comment>
<sequence length="585" mass="65465">MKISYIVFLLVLWFGIISPNNIFAKDLDQINNFYSEITVNRDTSISIKETINYETSLQKHGIYRYIPVRYNRDNISYFAAVKNITITDDSKSNIPFTKTTDNRNVTLKIGDPDTTFTGKKTYIISYRVENALQEFSDHDELYWDITGEGWQIPVLKSSAVIKSEVAPIDSVICYSGPIGSNDGKCTNKYTQSEATFNYDQEIVYGDNFTVAVAFSKPNQIQFPTPTQKLIKKILDNGLAIIPFIPFVIMFWLWFTKGRDMVFLSANVFNLDPKQPQKRKPLFGGLRTPFVYEPLANLTPGEAGLLLDERVDNQDVVAEIIDLARKKYLTIKAKDIKKLFGKSRDYQFNKINKDINNLPKQQKFLMEKIFATGDEVTLSDLKGSFYNHIARAKSMITNSMFDKKAFVSNPNSIRVLYILLAAVLSGLIFISATAITGFILVPIPMLALITIPFMFLLAWNMVSKTAIGSNLSMQAKGLQETIRRGAWREKNMEKNLFFEEMLPFAIALGVVKQLSHDMEKLNIQPPQYFSDPVIQTIGFNSFINSFNSQATSSLSYNPSSSSYSGGSGFSGGSSGGGGGGGGGGSW</sequence>